<dbReference type="InterPro" id="IPR024958">
    <property type="entry name" value="GRASP_PDZ"/>
</dbReference>
<dbReference type="PROSITE" id="PS00392">
    <property type="entry name" value="DDC_GAD_HDC_YDC"/>
    <property type="match status" value="1"/>
</dbReference>
<evidence type="ECO:0000256" key="7">
    <source>
        <dbReference type="ARBA" id="ARBA00022793"/>
    </source>
</evidence>
<dbReference type="GO" id="GO:0030170">
    <property type="term" value="F:pyridoxal phosphate binding"/>
    <property type="evidence" value="ECO:0007669"/>
    <property type="project" value="InterPro"/>
</dbReference>
<feature type="compositionally biased region" description="Low complexity" evidence="19">
    <location>
        <begin position="1"/>
        <end position="12"/>
    </location>
</feature>
<dbReference type="Gene3D" id="2.30.42.10">
    <property type="match status" value="2"/>
</dbReference>
<comment type="catalytic activity">
    <reaction evidence="15">
        <text>L-glutamate + H(+) = 4-aminobutanoate + CO2</text>
        <dbReference type="Rhea" id="RHEA:17785"/>
        <dbReference type="ChEBI" id="CHEBI:15378"/>
        <dbReference type="ChEBI" id="CHEBI:16526"/>
        <dbReference type="ChEBI" id="CHEBI:29985"/>
        <dbReference type="ChEBI" id="CHEBI:59888"/>
        <dbReference type="EC" id="4.1.1.15"/>
    </reaction>
    <physiologicalReaction direction="left-to-right" evidence="15">
        <dbReference type="Rhea" id="RHEA:17786"/>
    </physiologicalReaction>
</comment>
<evidence type="ECO:0000256" key="19">
    <source>
        <dbReference type="SAM" id="MobiDB-lite"/>
    </source>
</evidence>
<dbReference type="EMBL" id="JAATJU010028200">
    <property type="protein sequence ID" value="KAH0499926.1"/>
    <property type="molecule type" value="Genomic_DNA"/>
</dbReference>
<evidence type="ECO:0000256" key="6">
    <source>
        <dbReference type="ARBA" id="ARBA00022737"/>
    </source>
</evidence>
<dbReference type="GO" id="GO:0009449">
    <property type="term" value="P:gamma-aminobutyric acid biosynthetic process"/>
    <property type="evidence" value="ECO:0007669"/>
    <property type="project" value="TreeGrafter"/>
</dbReference>
<dbReference type="InterPro" id="IPR021115">
    <property type="entry name" value="Pyridoxal-P_BS"/>
</dbReference>
<dbReference type="FunFam" id="3.90.1150.170:FF:000003">
    <property type="entry name" value="Glutamate decarboxylase 1"/>
    <property type="match status" value="1"/>
</dbReference>
<comment type="subunit">
    <text evidence="3">Homodimer.</text>
</comment>
<comment type="similarity">
    <text evidence="2">Belongs to the group II decarboxylase family.</text>
</comment>
<evidence type="ECO:0000256" key="11">
    <source>
        <dbReference type="ARBA" id="ARBA00023136"/>
    </source>
</evidence>
<evidence type="ECO:0000256" key="15">
    <source>
        <dbReference type="ARBA" id="ARBA00047724"/>
    </source>
</evidence>
<keyword evidence="7" id="KW-0210">Decarboxylase</keyword>
<dbReference type="CDD" id="cd06450">
    <property type="entry name" value="DOPA_deC_like"/>
    <property type="match status" value="1"/>
</dbReference>
<evidence type="ECO:0000256" key="1">
    <source>
        <dbReference type="ARBA" id="ARBA00001933"/>
    </source>
</evidence>
<keyword evidence="5" id="KW-0597">Phosphoprotein</keyword>
<evidence type="ECO:0000256" key="8">
    <source>
        <dbReference type="ARBA" id="ARBA00022898"/>
    </source>
</evidence>
<comment type="function">
    <text evidence="13">Catalyzes the synthesis of the inhibitory neurotransmitter gamma-aminobutyric acid (GABA) with pyridoxal 5'-phosphate as cofactor.</text>
</comment>
<keyword evidence="8 18" id="KW-0663">Pyridoxal phosphate</keyword>
<organism evidence="21 22">
    <name type="scientific">Microtus ochrogaster</name>
    <name type="common">Prairie vole</name>
    <dbReference type="NCBI Taxonomy" id="79684"/>
    <lineage>
        <taxon>Eukaryota</taxon>
        <taxon>Metazoa</taxon>
        <taxon>Chordata</taxon>
        <taxon>Craniata</taxon>
        <taxon>Vertebrata</taxon>
        <taxon>Euteleostomi</taxon>
        <taxon>Mammalia</taxon>
        <taxon>Eutheria</taxon>
        <taxon>Euarchontoglires</taxon>
        <taxon>Glires</taxon>
        <taxon>Rodentia</taxon>
        <taxon>Myomorpha</taxon>
        <taxon>Muroidea</taxon>
        <taxon>Cricetidae</taxon>
        <taxon>Arvicolinae</taxon>
        <taxon>Microtus</taxon>
    </lineage>
</organism>
<dbReference type="SUPFAM" id="SSF53383">
    <property type="entry name" value="PLP-dependent transferases"/>
    <property type="match status" value="1"/>
</dbReference>
<evidence type="ECO:0000256" key="3">
    <source>
        <dbReference type="ARBA" id="ARBA00011738"/>
    </source>
</evidence>
<dbReference type="FunFam" id="2.30.42.10:FF:000240">
    <property type="entry name" value="Golgi reassembly-stacking protein 2 isoform X2"/>
    <property type="match status" value="1"/>
</dbReference>
<dbReference type="Pfam" id="PF04495">
    <property type="entry name" value="GRASP55_65"/>
    <property type="match status" value="1"/>
</dbReference>
<dbReference type="PANTHER" id="PTHR45677">
    <property type="entry name" value="GLUTAMATE DECARBOXYLASE-RELATED"/>
    <property type="match status" value="1"/>
</dbReference>
<dbReference type="Gene3D" id="3.90.1150.170">
    <property type="match status" value="1"/>
</dbReference>
<keyword evidence="9" id="KW-0530">Neurotransmitter biosynthesis</keyword>
<evidence type="ECO:0000256" key="14">
    <source>
        <dbReference type="ARBA" id="ARBA00040578"/>
    </source>
</evidence>
<dbReference type="InterPro" id="IPR015421">
    <property type="entry name" value="PyrdxlP-dep_Trfase_major"/>
</dbReference>
<dbReference type="Proteomes" id="UP000710432">
    <property type="component" value="Unassembled WGS sequence"/>
</dbReference>
<feature type="region of interest" description="Disordered" evidence="19">
    <location>
        <begin position="785"/>
        <end position="804"/>
    </location>
</feature>
<comment type="caution">
    <text evidence="21">The sequence shown here is derived from an EMBL/GenBank/DDBJ whole genome shotgun (WGS) entry which is preliminary data.</text>
</comment>
<dbReference type="GO" id="GO:0004351">
    <property type="term" value="F:glutamate decarboxylase activity"/>
    <property type="evidence" value="ECO:0007669"/>
    <property type="project" value="UniProtKB-EC"/>
</dbReference>
<keyword evidence="11" id="KW-0472">Membrane</keyword>
<evidence type="ECO:0000256" key="16">
    <source>
        <dbReference type="ARBA" id="ARBA00078132"/>
    </source>
</evidence>
<name>A0A8J6KI83_MICOH</name>
<keyword evidence="12" id="KW-0456">Lyase</keyword>
<dbReference type="GO" id="GO:0035176">
    <property type="term" value="P:social behavior"/>
    <property type="evidence" value="ECO:0007669"/>
    <property type="project" value="UniProtKB-ARBA"/>
</dbReference>
<gene>
    <name evidence="21" type="ORF">LTLLF_203810</name>
</gene>
<evidence type="ECO:0000313" key="21">
    <source>
        <dbReference type="EMBL" id="KAH0499926.1"/>
    </source>
</evidence>
<evidence type="ECO:0000256" key="13">
    <source>
        <dbReference type="ARBA" id="ARBA00037700"/>
    </source>
</evidence>
<protein>
    <recommendedName>
        <fullName evidence="14">Glutamate decarboxylase 1</fullName>
        <ecNumber evidence="4">4.1.1.15</ecNumber>
    </recommendedName>
    <alternativeName>
        <fullName evidence="17">67 kDa glutamic acid decarboxylase</fullName>
    </alternativeName>
    <alternativeName>
        <fullName evidence="16">Glutamate decarboxylase 67 kDa isoform</fullName>
    </alternativeName>
</protein>
<feature type="modified residue" description="N6-(pyridoxal phosphate)lysine" evidence="18">
    <location>
        <position position="405"/>
    </location>
</feature>
<dbReference type="AlphaFoldDB" id="A0A8J6KI83"/>
<keyword evidence="6" id="KW-0677">Repeat</keyword>
<accession>A0A8J6KI83</accession>
<dbReference type="GO" id="GO:0005737">
    <property type="term" value="C:cytoplasm"/>
    <property type="evidence" value="ECO:0007669"/>
    <property type="project" value="TreeGrafter"/>
</dbReference>
<evidence type="ECO:0000256" key="12">
    <source>
        <dbReference type="ARBA" id="ARBA00023239"/>
    </source>
</evidence>
<feature type="domain" description="PDZ GRASP-type" evidence="20">
    <location>
        <begin position="883"/>
        <end position="971"/>
    </location>
</feature>
<dbReference type="FunFam" id="2.30.42.10:FF:000026">
    <property type="entry name" value="Golgi reassembly stacking protein 2"/>
    <property type="match status" value="1"/>
</dbReference>
<sequence>MASSTPPSATSSNAGADPNTTNLRPTTYDTWCGVAHGCTRKLGLKICGFLQRTNSLEEKSRLVSAFRERQSSKNLLSCENSGDAGARFRRTETDFSNLFAQDLLPAKNGEEQTVQFLLEVVDILLNYVRKTFDRSTKVLDFHHPHQLLEGMEGFNLELSDHPESLEQILVDCRDTLKYGVRTGHPRFFNQLSTGLDIIGLAGEWLTSTANTNMFTYEIAPVFVLMEQITLKKMREIIGWSSKDGDGIFSPGGAISNMYSIMAARYKYFPEVKTKGMAAVPKLVLFTSEHSHYSIKKAGAALGFGTDNVTLIKCNERGKIIPADLEAKILEAKQKGYVPLYVNATAGTTVYGAFDPIQEIADICEKYNLWLHVDAAWGGGLLMSRKHRHKLSGIERANSVTWNPHKMMGVLLQCSAILVKEKGILQGCNQMCAGYLFQPDKQYDVSYDTGDKAIQCGRHVDIFKFWLMWKAKVRRGKCGKRRDVASTGRGTVGFENQINKCLELAEYLYAKIKNREEFEMVFDGEPEHTNVCFWYIPQSLRGVPDSPERREKLHRVAPKIKALMMESGTTMVGYQPQGDKANFFRMVISNPAATQSDIDFLIEEIERLGQDLSWSHYLEQVTPRQSPSSPDPAVTTMPPSSLLLRKTKAARLRTALAMAVGHEAVCTVISVYYNVTQKLRLLTGGNRKPEYSRLDESCLLRSPVARRRARSRSSAFSCAAPPLGRPAASSLAFPAGFRKGALSAASQRPRLPGDHLPAGCAARLGRLRVPRPKCYAESRSGRCARASNAEPAGPYGSPAAMGSSQSVEIPGGGTEGYHVLRNKDNDTLKDLLKANVEKPVKMLIYSSKTLELRETSVTPSNLWGGQGLLGVSIRFCSFDGANENVWHVLEVESNSPAALAGLRPHSDYIIGADTVMNESEDLFSLIETHEAKPLKLYVYNTDTDNCREVIITPNSAWGGEGSVKLTVRTNITVWKNSLVRLVPQEYLVQLSSVSPPSLSPPGTAGIEQSLSGLSISSSPPAVSSVLSTGVPTVPLLPQVNQSLASVPPVNPATTLPSLMPLTGGLPNLSNLPSLPNFNLPAPHIMPGVTLPELGNPGLPPLPSLPPRNLAGIAPLPLPSEFLPPFPLVPEGSSAASAGEPLSSLPATGPPSDPVMTTAKAEASSSLTVDVTAPASKVPATVEDRVGDSTPAIEKSVSAVMDANASESS</sequence>
<dbReference type="EC" id="4.1.1.15" evidence="4"/>
<evidence type="ECO:0000256" key="17">
    <source>
        <dbReference type="ARBA" id="ARBA00083146"/>
    </source>
</evidence>
<dbReference type="PROSITE" id="PS51865">
    <property type="entry name" value="PDZ_GRASP"/>
    <property type="match status" value="2"/>
</dbReference>
<keyword evidence="10" id="KW-0333">Golgi apparatus</keyword>
<evidence type="ECO:0000313" key="22">
    <source>
        <dbReference type="Proteomes" id="UP000710432"/>
    </source>
</evidence>
<feature type="domain" description="PDZ GRASP-type" evidence="20">
    <location>
        <begin position="781"/>
        <end position="877"/>
    </location>
</feature>
<dbReference type="Gene3D" id="3.40.640.10">
    <property type="entry name" value="Type I PLP-dependent aspartate aminotransferase-like (Major domain)"/>
    <property type="match status" value="1"/>
</dbReference>
<dbReference type="GO" id="GO:0048786">
    <property type="term" value="C:presynaptic active zone"/>
    <property type="evidence" value="ECO:0007669"/>
    <property type="project" value="UniProtKB-ARBA"/>
</dbReference>
<dbReference type="InterPro" id="IPR036034">
    <property type="entry name" value="PDZ_sf"/>
</dbReference>
<dbReference type="PANTHER" id="PTHR45677:SF5">
    <property type="entry name" value="GLUTAMATE DECARBOXYLASE 1"/>
    <property type="match status" value="1"/>
</dbReference>
<reference evidence="21" key="1">
    <citation type="submission" date="2020-03" db="EMBL/GenBank/DDBJ databases">
        <title>Studies in the Genomics of Life Span.</title>
        <authorList>
            <person name="Glass D."/>
        </authorList>
    </citation>
    <scope>NUCLEOTIDE SEQUENCE</scope>
    <source>
        <strain evidence="21">LTLLF</strain>
        <tissue evidence="21">Muscle</tissue>
    </source>
</reference>
<comment type="cofactor">
    <cofactor evidence="1 18">
        <name>pyridoxal 5'-phosphate</name>
        <dbReference type="ChEBI" id="CHEBI:597326"/>
    </cofactor>
</comment>
<proteinExistence type="inferred from homology"/>
<feature type="region of interest" description="Disordered" evidence="19">
    <location>
        <begin position="1130"/>
        <end position="1207"/>
    </location>
</feature>
<dbReference type="FunFam" id="3.40.640.10:FF:000016">
    <property type="entry name" value="Glutamate decarboxylase like 1"/>
    <property type="match status" value="1"/>
</dbReference>
<evidence type="ECO:0000256" key="4">
    <source>
        <dbReference type="ARBA" id="ARBA00012421"/>
    </source>
</evidence>
<dbReference type="Pfam" id="PF00282">
    <property type="entry name" value="Pyridoxal_deC"/>
    <property type="match status" value="1"/>
</dbReference>
<evidence type="ECO:0000259" key="20">
    <source>
        <dbReference type="PROSITE" id="PS51865"/>
    </source>
</evidence>
<evidence type="ECO:0000256" key="9">
    <source>
        <dbReference type="ARBA" id="ARBA00022979"/>
    </source>
</evidence>
<dbReference type="InterPro" id="IPR002129">
    <property type="entry name" value="PyrdxlP-dep_de-COase"/>
</dbReference>
<feature type="region of interest" description="Disordered" evidence="19">
    <location>
        <begin position="1"/>
        <end position="22"/>
    </location>
</feature>
<evidence type="ECO:0000256" key="10">
    <source>
        <dbReference type="ARBA" id="ARBA00023034"/>
    </source>
</evidence>
<evidence type="ECO:0000256" key="2">
    <source>
        <dbReference type="ARBA" id="ARBA00009533"/>
    </source>
</evidence>
<dbReference type="SUPFAM" id="SSF50156">
    <property type="entry name" value="PDZ domain-like"/>
    <property type="match status" value="1"/>
</dbReference>
<evidence type="ECO:0000256" key="18">
    <source>
        <dbReference type="PIRSR" id="PIRSR602129-50"/>
    </source>
</evidence>
<dbReference type="InterPro" id="IPR015424">
    <property type="entry name" value="PyrdxlP-dep_Trfase"/>
</dbReference>
<evidence type="ECO:0000256" key="5">
    <source>
        <dbReference type="ARBA" id="ARBA00022553"/>
    </source>
</evidence>